<dbReference type="InterPro" id="IPR008719">
    <property type="entry name" value="N2O_reductase_NosL"/>
</dbReference>
<proteinExistence type="predicted"/>
<name>A0A3N4PKG2_9BACT</name>
<feature type="signal peptide" evidence="1">
    <location>
        <begin position="1"/>
        <end position="26"/>
    </location>
</feature>
<keyword evidence="3" id="KW-1185">Reference proteome</keyword>
<dbReference type="PANTHER" id="PTHR41247">
    <property type="entry name" value="HTH-TYPE TRANSCRIPTIONAL REPRESSOR YCNK"/>
    <property type="match status" value="1"/>
</dbReference>
<evidence type="ECO:0000313" key="2">
    <source>
        <dbReference type="EMBL" id="RPE08018.1"/>
    </source>
</evidence>
<evidence type="ECO:0008006" key="4">
    <source>
        <dbReference type="Google" id="ProtNLM"/>
    </source>
</evidence>
<dbReference type="PANTHER" id="PTHR41247:SF1">
    <property type="entry name" value="HTH-TYPE TRANSCRIPTIONAL REPRESSOR YCNK"/>
    <property type="match status" value="1"/>
</dbReference>
<dbReference type="PROSITE" id="PS51257">
    <property type="entry name" value="PROKAR_LIPOPROTEIN"/>
    <property type="match status" value="1"/>
</dbReference>
<dbReference type="AlphaFoldDB" id="A0A3N4PKG2"/>
<organism evidence="2 3">
    <name type="scientific">Chitinophaga lutea</name>
    <dbReference type="NCBI Taxonomy" id="2488634"/>
    <lineage>
        <taxon>Bacteria</taxon>
        <taxon>Pseudomonadati</taxon>
        <taxon>Bacteroidota</taxon>
        <taxon>Chitinophagia</taxon>
        <taxon>Chitinophagales</taxon>
        <taxon>Chitinophagaceae</taxon>
        <taxon>Chitinophaga</taxon>
    </lineage>
</organism>
<dbReference type="SUPFAM" id="SSF160387">
    <property type="entry name" value="NosL/MerB-like"/>
    <property type="match status" value="1"/>
</dbReference>
<evidence type="ECO:0000313" key="3">
    <source>
        <dbReference type="Proteomes" id="UP000278351"/>
    </source>
</evidence>
<reference evidence="2 3" key="1">
    <citation type="submission" date="2018-11" db="EMBL/GenBank/DDBJ databases">
        <title>Chitinophaga lutea sp.nov., isolate from arsenic contaminated soil.</title>
        <authorList>
            <person name="Zong Y."/>
        </authorList>
    </citation>
    <scope>NUCLEOTIDE SEQUENCE [LARGE SCALE GENOMIC DNA]</scope>
    <source>
        <strain evidence="2 3">ZY74</strain>
    </source>
</reference>
<comment type="caution">
    <text evidence="2">The sequence shown here is derived from an EMBL/GenBank/DDBJ whole genome shotgun (WGS) entry which is preliminary data.</text>
</comment>
<keyword evidence="1" id="KW-0732">Signal</keyword>
<feature type="chain" id="PRO_5017992146" description="Nitrous oxide reductase" evidence="1">
    <location>
        <begin position="27"/>
        <end position="147"/>
    </location>
</feature>
<dbReference type="Pfam" id="PF05573">
    <property type="entry name" value="NosL"/>
    <property type="match status" value="1"/>
</dbReference>
<dbReference type="Proteomes" id="UP000278351">
    <property type="component" value="Unassembled WGS sequence"/>
</dbReference>
<accession>A0A3N4PKG2</accession>
<protein>
    <recommendedName>
        <fullName evidence="4">Nitrous oxide reductase</fullName>
    </recommendedName>
</protein>
<gene>
    <name evidence="2" type="ORF">EGT74_13165</name>
</gene>
<dbReference type="EMBL" id="RPDH01000002">
    <property type="protein sequence ID" value="RPE08018.1"/>
    <property type="molecule type" value="Genomic_DNA"/>
</dbReference>
<sequence length="147" mass="16449">MLRMETRKIKNRMKHMLILMALCALFACNRVFEPVEYGKDACAHCKMTIMDKRFAAEIITPKGKVFKFDDISCLRAFKAELPGSMLFVCDYTGTSDAPLDAVTAVYLHHESFGSPMNGNLAAFASPADAAHFKDSLQLPLLDWKNLP</sequence>
<evidence type="ECO:0000256" key="1">
    <source>
        <dbReference type="SAM" id="SignalP"/>
    </source>
</evidence>